<reference evidence="10" key="1">
    <citation type="submission" date="2015-09" db="EMBL/GenBank/DDBJ databases">
        <title>Complete sequence of Algoriphagus sp. M8-2.</title>
        <authorList>
            <person name="Shintani M."/>
        </authorList>
    </citation>
    <scope>NUCLEOTIDE SEQUENCE [LARGE SCALE GENOMIC DNA]</scope>
    <source>
        <strain evidence="10">M8-2</strain>
    </source>
</reference>
<dbReference type="GO" id="GO:0004180">
    <property type="term" value="F:carboxypeptidase activity"/>
    <property type="evidence" value="ECO:0007669"/>
    <property type="project" value="UniProtKB-ARBA"/>
</dbReference>
<evidence type="ECO:0000256" key="7">
    <source>
        <dbReference type="PROSITE-ProRule" id="PRU01373"/>
    </source>
</evidence>
<dbReference type="UniPathway" id="UPA00219"/>
<keyword evidence="5 7" id="KW-0573">Peptidoglycan synthesis</keyword>
<organism evidence="9 10">
    <name type="scientific">Algoriphagus sanaruensis</name>
    <dbReference type="NCBI Taxonomy" id="1727163"/>
    <lineage>
        <taxon>Bacteria</taxon>
        <taxon>Pseudomonadati</taxon>
        <taxon>Bacteroidota</taxon>
        <taxon>Cytophagia</taxon>
        <taxon>Cytophagales</taxon>
        <taxon>Cyclobacteriaceae</taxon>
        <taxon>Algoriphagus</taxon>
    </lineage>
</organism>
<sequence length="545" mass="62885">MKGFWIGWVFFLLTGSLFSQSLSDAIRIQLENPSKEKESLTKGSSIVHFEEVKAYYSGRNFSSIWFQQKKISPLVRELQAEIKQSKYDGLKPETYHLDFLDHLLASEEQAENTQIPLTPEDLSQAEILLTDAFFALCRDLEIGKINSVQLKATWGIPFKKSKNTHGALLDQAFREGHLFFVLNSLRPPTKMYQAGRQLMMELEKKAQLQEDQNWKPIKLDRSIKLGDSHSSVPKIRSRLNFLGFPTSLTEIDSKNYDSLLFEQVVAYQRKEGLLDDGVIGQRTVASLNETPIQKMDKLSVNLERMRWIPNEYFLKDAIWVNIPSYRLHYRTDQDTLFSTKVIVGMVKNQTPVFSAEMSYLIFSPFWNIPSSIARNETIPAIKKNPNYLEHNHMEVINQSGHPVPNSSINWNAKPFPFLIRQKPGPDNALGQVKFMFPNSHNVYLHDTPAKSLFDRETRTFSHGCIRMQNPRQFAELILGQYPNWNSEKIGEAMNQAEEQRVDLDHRIPVIVVYLTFGLGEKGNPEFYTDVYNRDTEVLLLLKSVW</sequence>
<dbReference type="PATRIC" id="fig|1727163.4.peg.1408"/>
<evidence type="ECO:0000313" key="10">
    <source>
        <dbReference type="Proteomes" id="UP000073816"/>
    </source>
</evidence>
<dbReference type="STRING" id="1727163.AO498_06795"/>
<dbReference type="OrthoDB" id="9778545at2"/>
<evidence type="ECO:0000313" key="9">
    <source>
        <dbReference type="EMBL" id="AMQ56115.1"/>
    </source>
</evidence>
<dbReference type="PANTHER" id="PTHR41533:SF2">
    <property type="entry name" value="BLR7131 PROTEIN"/>
    <property type="match status" value="1"/>
</dbReference>
<dbReference type="Gene3D" id="1.10.101.10">
    <property type="entry name" value="PGBD-like superfamily/PGBD"/>
    <property type="match status" value="1"/>
</dbReference>
<evidence type="ECO:0000256" key="2">
    <source>
        <dbReference type="ARBA" id="ARBA00005992"/>
    </source>
</evidence>
<dbReference type="RefSeq" id="WP_067545082.1">
    <property type="nucleotide sequence ID" value="NZ_CP012836.1"/>
</dbReference>
<proteinExistence type="inferred from homology"/>
<evidence type="ECO:0000256" key="4">
    <source>
        <dbReference type="ARBA" id="ARBA00022960"/>
    </source>
</evidence>
<dbReference type="GO" id="GO:0008360">
    <property type="term" value="P:regulation of cell shape"/>
    <property type="evidence" value="ECO:0007669"/>
    <property type="project" value="UniProtKB-UniRule"/>
</dbReference>
<protein>
    <recommendedName>
        <fullName evidence="8">L,D-TPase catalytic domain-containing protein</fullName>
    </recommendedName>
</protein>
<reference evidence="9 10" key="2">
    <citation type="journal article" date="2016" name="Genome Announc.">
        <title>Complete Genome Sequence of Algoriphagus sp. Strain M8-2, Isolated from a Brackish Lake.</title>
        <authorList>
            <person name="Muraguchi Y."/>
            <person name="Kushimoto K."/>
            <person name="Ohtsubo Y."/>
            <person name="Suzuki T."/>
            <person name="Dohra H."/>
            <person name="Kimbara K."/>
            <person name="Shintani M."/>
        </authorList>
    </citation>
    <scope>NUCLEOTIDE SEQUENCE [LARGE SCALE GENOMIC DNA]</scope>
    <source>
        <strain evidence="9 10">M8-2</strain>
    </source>
</reference>
<dbReference type="AlphaFoldDB" id="A0A142ELW0"/>
<feature type="active site" description="Proton donor/acceptor" evidence="7">
    <location>
        <position position="445"/>
    </location>
</feature>
<dbReference type="InterPro" id="IPR036366">
    <property type="entry name" value="PGBDSf"/>
</dbReference>
<dbReference type="SUPFAM" id="SSF141523">
    <property type="entry name" value="L,D-transpeptidase catalytic domain-like"/>
    <property type="match status" value="1"/>
</dbReference>
<keyword evidence="3" id="KW-0808">Transferase</keyword>
<dbReference type="KEGG" id="alm:AO498_06795"/>
<dbReference type="PROSITE" id="PS52029">
    <property type="entry name" value="LD_TPASE"/>
    <property type="match status" value="1"/>
</dbReference>
<dbReference type="GO" id="GO:0071555">
    <property type="term" value="P:cell wall organization"/>
    <property type="evidence" value="ECO:0007669"/>
    <property type="project" value="UniProtKB-UniRule"/>
</dbReference>
<gene>
    <name evidence="9" type="ORF">AO498_06795</name>
</gene>
<dbReference type="Gene3D" id="2.40.440.10">
    <property type="entry name" value="L,D-transpeptidase catalytic domain-like"/>
    <property type="match status" value="1"/>
</dbReference>
<dbReference type="InterPro" id="IPR002477">
    <property type="entry name" value="Peptidoglycan-bd-like"/>
</dbReference>
<feature type="active site" description="Nucleophile" evidence="7">
    <location>
        <position position="464"/>
    </location>
</feature>
<dbReference type="InterPro" id="IPR005490">
    <property type="entry name" value="LD_TPept_cat_dom"/>
</dbReference>
<accession>A0A142ELW0</accession>
<dbReference type="InterPro" id="IPR052905">
    <property type="entry name" value="LD-transpeptidase_YkuD-like"/>
</dbReference>
<feature type="domain" description="L,D-TPase catalytic" evidence="8">
    <location>
        <begin position="316"/>
        <end position="492"/>
    </location>
</feature>
<dbReference type="Pfam" id="PF20142">
    <property type="entry name" value="Scaffold"/>
    <property type="match status" value="1"/>
</dbReference>
<dbReference type="CDD" id="cd16913">
    <property type="entry name" value="YkuD_like"/>
    <property type="match status" value="1"/>
</dbReference>
<dbReference type="Pfam" id="PF03734">
    <property type="entry name" value="YkuD"/>
    <property type="match status" value="1"/>
</dbReference>
<keyword evidence="6 7" id="KW-0961">Cell wall biogenesis/degradation</keyword>
<evidence type="ECO:0000256" key="6">
    <source>
        <dbReference type="ARBA" id="ARBA00023316"/>
    </source>
</evidence>
<name>A0A142ELW0_9BACT</name>
<dbReference type="PANTHER" id="PTHR41533">
    <property type="entry name" value="L,D-TRANSPEPTIDASE HI_1667-RELATED"/>
    <property type="match status" value="1"/>
</dbReference>
<dbReference type="InterPro" id="IPR045380">
    <property type="entry name" value="LD_TPept_scaffold_dom"/>
</dbReference>
<dbReference type="InterPro" id="IPR038063">
    <property type="entry name" value="Transpep_catalytic_dom"/>
</dbReference>
<comment type="pathway">
    <text evidence="1 7">Cell wall biogenesis; peptidoglycan biosynthesis.</text>
</comment>
<evidence type="ECO:0000256" key="3">
    <source>
        <dbReference type="ARBA" id="ARBA00022679"/>
    </source>
</evidence>
<comment type="similarity">
    <text evidence="2">Belongs to the YkuD family.</text>
</comment>
<dbReference type="Proteomes" id="UP000073816">
    <property type="component" value="Chromosome"/>
</dbReference>
<dbReference type="EMBL" id="CP012836">
    <property type="protein sequence ID" value="AMQ56115.1"/>
    <property type="molecule type" value="Genomic_DNA"/>
</dbReference>
<dbReference type="GO" id="GO:0016740">
    <property type="term" value="F:transferase activity"/>
    <property type="evidence" value="ECO:0007669"/>
    <property type="project" value="UniProtKB-KW"/>
</dbReference>
<dbReference type="GO" id="GO:0009252">
    <property type="term" value="P:peptidoglycan biosynthetic process"/>
    <property type="evidence" value="ECO:0007669"/>
    <property type="project" value="UniProtKB-UniPathway"/>
</dbReference>
<dbReference type="InterPro" id="IPR036365">
    <property type="entry name" value="PGBD-like_sf"/>
</dbReference>
<keyword evidence="4 7" id="KW-0133">Cell shape</keyword>
<evidence type="ECO:0000256" key="5">
    <source>
        <dbReference type="ARBA" id="ARBA00022984"/>
    </source>
</evidence>
<dbReference type="Pfam" id="PF01471">
    <property type="entry name" value="PG_binding_1"/>
    <property type="match status" value="1"/>
</dbReference>
<keyword evidence="10" id="KW-1185">Reference proteome</keyword>
<evidence type="ECO:0000259" key="8">
    <source>
        <dbReference type="PROSITE" id="PS52029"/>
    </source>
</evidence>
<evidence type="ECO:0000256" key="1">
    <source>
        <dbReference type="ARBA" id="ARBA00004752"/>
    </source>
</evidence>
<dbReference type="SUPFAM" id="SSF47090">
    <property type="entry name" value="PGBD-like"/>
    <property type="match status" value="1"/>
</dbReference>